<sequence length="117" mass="12814">MLLVETAWTAALVPLLIILFFLSTPTGRGKPIFIMNVFTVVTGIGLGVFNIDNKVTAFLKPGTPLKRSILGHSGMLLLMPVVMDCILAYRLTAVYPRHATSKHLLATIFIPITLFDC</sequence>
<dbReference type="EMBL" id="JAACJN010000043">
    <property type="protein sequence ID" value="KAF5384487.1"/>
    <property type="molecule type" value="Genomic_DNA"/>
</dbReference>
<dbReference type="Proteomes" id="UP000518752">
    <property type="component" value="Unassembled WGS sequence"/>
</dbReference>
<proteinExistence type="predicted"/>
<feature type="transmembrane region" description="Helical" evidence="1">
    <location>
        <begin position="6"/>
        <end position="24"/>
    </location>
</feature>
<accession>A0A8H5M8B9</accession>
<evidence type="ECO:0000313" key="2">
    <source>
        <dbReference type="EMBL" id="KAF5384487.1"/>
    </source>
</evidence>
<evidence type="ECO:0000256" key="1">
    <source>
        <dbReference type="SAM" id="Phobius"/>
    </source>
</evidence>
<name>A0A8H5M8B9_9AGAR</name>
<reference evidence="2 3" key="1">
    <citation type="journal article" date="2020" name="ISME J.">
        <title>Uncovering the hidden diversity of litter-decomposition mechanisms in mushroom-forming fungi.</title>
        <authorList>
            <person name="Floudas D."/>
            <person name="Bentzer J."/>
            <person name="Ahren D."/>
            <person name="Johansson T."/>
            <person name="Persson P."/>
            <person name="Tunlid A."/>
        </authorList>
    </citation>
    <scope>NUCLEOTIDE SEQUENCE [LARGE SCALE GENOMIC DNA]</scope>
    <source>
        <strain evidence="2 3">CBS 406.79</strain>
    </source>
</reference>
<feature type="transmembrane region" description="Helical" evidence="1">
    <location>
        <begin position="69"/>
        <end position="89"/>
    </location>
</feature>
<comment type="caution">
    <text evidence="2">The sequence shown here is derived from an EMBL/GenBank/DDBJ whole genome shotgun (WGS) entry which is preliminary data.</text>
</comment>
<keyword evidence="1" id="KW-0472">Membrane</keyword>
<keyword evidence="1" id="KW-1133">Transmembrane helix</keyword>
<dbReference type="AlphaFoldDB" id="A0A8H5M8B9"/>
<keyword evidence="1" id="KW-0812">Transmembrane</keyword>
<feature type="transmembrane region" description="Helical" evidence="1">
    <location>
        <begin position="31"/>
        <end position="49"/>
    </location>
</feature>
<organism evidence="2 3">
    <name type="scientific">Collybiopsis confluens</name>
    <dbReference type="NCBI Taxonomy" id="2823264"/>
    <lineage>
        <taxon>Eukaryota</taxon>
        <taxon>Fungi</taxon>
        <taxon>Dikarya</taxon>
        <taxon>Basidiomycota</taxon>
        <taxon>Agaricomycotina</taxon>
        <taxon>Agaricomycetes</taxon>
        <taxon>Agaricomycetidae</taxon>
        <taxon>Agaricales</taxon>
        <taxon>Marasmiineae</taxon>
        <taxon>Omphalotaceae</taxon>
        <taxon>Collybiopsis</taxon>
    </lineage>
</organism>
<evidence type="ECO:0000313" key="3">
    <source>
        <dbReference type="Proteomes" id="UP000518752"/>
    </source>
</evidence>
<protein>
    <submittedName>
        <fullName evidence="2">Uncharacterized protein</fullName>
    </submittedName>
</protein>
<keyword evidence="3" id="KW-1185">Reference proteome</keyword>
<dbReference type="OrthoDB" id="2548432at2759"/>
<gene>
    <name evidence="2" type="ORF">D9757_006430</name>
</gene>